<evidence type="ECO:0000313" key="4">
    <source>
        <dbReference type="WBParaSite" id="nRc.2.0.1.t17821-RA"/>
    </source>
</evidence>
<sequence length="87" mass="9304">MVNSSSSGLPIDRDQDDDGSTNVRSLSPAAGSASAQSHQKNIVNEKHREGPSSRSTVLIIAGFFVVGLIFLMSGIIVVIIEEHYAFM</sequence>
<feature type="compositionally biased region" description="Polar residues" evidence="1">
    <location>
        <begin position="33"/>
        <end position="42"/>
    </location>
</feature>
<keyword evidence="2" id="KW-0812">Transmembrane</keyword>
<keyword evidence="3" id="KW-1185">Reference proteome</keyword>
<name>A0A915IVI8_ROMCU</name>
<reference evidence="4" key="1">
    <citation type="submission" date="2022-11" db="UniProtKB">
        <authorList>
            <consortium name="WormBaseParasite"/>
        </authorList>
    </citation>
    <scope>IDENTIFICATION</scope>
</reference>
<dbReference type="WBParaSite" id="nRc.2.0.1.t17821-RA">
    <property type="protein sequence ID" value="nRc.2.0.1.t17821-RA"/>
    <property type="gene ID" value="nRc.2.0.1.g17821"/>
</dbReference>
<evidence type="ECO:0000313" key="3">
    <source>
        <dbReference type="Proteomes" id="UP000887565"/>
    </source>
</evidence>
<accession>A0A915IVI8</accession>
<evidence type="ECO:0000256" key="1">
    <source>
        <dbReference type="SAM" id="MobiDB-lite"/>
    </source>
</evidence>
<organism evidence="3 4">
    <name type="scientific">Romanomermis culicivorax</name>
    <name type="common">Nematode worm</name>
    <dbReference type="NCBI Taxonomy" id="13658"/>
    <lineage>
        <taxon>Eukaryota</taxon>
        <taxon>Metazoa</taxon>
        <taxon>Ecdysozoa</taxon>
        <taxon>Nematoda</taxon>
        <taxon>Enoplea</taxon>
        <taxon>Dorylaimia</taxon>
        <taxon>Mermithida</taxon>
        <taxon>Mermithoidea</taxon>
        <taxon>Mermithidae</taxon>
        <taxon>Romanomermis</taxon>
    </lineage>
</organism>
<dbReference type="Proteomes" id="UP000887565">
    <property type="component" value="Unplaced"/>
</dbReference>
<protein>
    <submittedName>
        <fullName evidence="4">Uncharacterized protein</fullName>
    </submittedName>
</protein>
<proteinExistence type="predicted"/>
<keyword evidence="2" id="KW-1133">Transmembrane helix</keyword>
<feature type="region of interest" description="Disordered" evidence="1">
    <location>
        <begin position="1"/>
        <end position="53"/>
    </location>
</feature>
<keyword evidence="2" id="KW-0472">Membrane</keyword>
<evidence type="ECO:0000256" key="2">
    <source>
        <dbReference type="SAM" id="Phobius"/>
    </source>
</evidence>
<feature type="transmembrane region" description="Helical" evidence="2">
    <location>
        <begin position="56"/>
        <end position="80"/>
    </location>
</feature>
<dbReference type="AlphaFoldDB" id="A0A915IVI8"/>